<evidence type="ECO:0000313" key="5">
    <source>
        <dbReference type="EMBL" id="KEZ76123.1"/>
    </source>
</evidence>
<dbReference type="EMBL" id="APNK01000039">
    <property type="protein sequence ID" value="KEZ76123.1"/>
    <property type="molecule type" value="Genomic_DNA"/>
</dbReference>
<dbReference type="GO" id="GO:0008483">
    <property type="term" value="F:transaminase activity"/>
    <property type="evidence" value="ECO:0007669"/>
    <property type="project" value="UniProtKB-KW"/>
</dbReference>
<keyword evidence="3 4" id="KW-0663">Pyridoxal phosphate</keyword>
<proteinExistence type="inferred from homology"/>
<dbReference type="InterPro" id="IPR015424">
    <property type="entry name" value="PyrdxlP-dep_Trfase"/>
</dbReference>
<dbReference type="PROSITE" id="PS00600">
    <property type="entry name" value="AA_TRANSFER_CLASS_3"/>
    <property type="match status" value="1"/>
</dbReference>
<dbReference type="Proteomes" id="UP000028302">
    <property type="component" value="Unassembled WGS sequence"/>
</dbReference>
<dbReference type="InterPro" id="IPR015422">
    <property type="entry name" value="PyrdxlP-dep_Trfase_small"/>
</dbReference>
<dbReference type="PANTHER" id="PTHR11986">
    <property type="entry name" value="AMINOTRANSFERASE CLASS III"/>
    <property type="match status" value="1"/>
</dbReference>
<evidence type="ECO:0000256" key="1">
    <source>
        <dbReference type="ARBA" id="ARBA00001933"/>
    </source>
</evidence>
<dbReference type="InterPro" id="IPR005814">
    <property type="entry name" value="Aminotrans_3"/>
</dbReference>
<dbReference type="SUPFAM" id="SSF53383">
    <property type="entry name" value="PLP-dependent transferases"/>
    <property type="match status" value="1"/>
</dbReference>
<dbReference type="InterPro" id="IPR050103">
    <property type="entry name" value="Class-III_PLP-dep_AT"/>
</dbReference>
<protein>
    <submittedName>
        <fullName evidence="5">4-aminobutyrate aminotransferase family protein</fullName>
    </submittedName>
</protein>
<evidence type="ECO:0000256" key="3">
    <source>
        <dbReference type="ARBA" id="ARBA00022898"/>
    </source>
</evidence>
<evidence type="ECO:0000313" key="6">
    <source>
        <dbReference type="Proteomes" id="UP000028302"/>
    </source>
</evidence>
<keyword evidence="6" id="KW-1185">Reference proteome</keyword>
<dbReference type="InterPro" id="IPR049704">
    <property type="entry name" value="Aminotrans_3_PPA_site"/>
</dbReference>
<dbReference type="PIRSF" id="PIRSF000521">
    <property type="entry name" value="Transaminase_4ab_Lys_Orn"/>
    <property type="match status" value="1"/>
</dbReference>
<dbReference type="PATRIC" id="fig|1304275.5.peg.3409"/>
<dbReference type="Gene3D" id="3.40.640.10">
    <property type="entry name" value="Type I PLP-dependent aspartate aminotransferase-like (Major domain)"/>
    <property type="match status" value="1"/>
</dbReference>
<gene>
    <name evidence="5" type="ORF">C41B8_16654</name>
</gene>
<accession>A0A084IHD9</accession>
<keyword evidence="2 5" id="KW-0032">Aminotransferase</keyword>
<reference evidence="5 6" key="1">
    <citation type="submission" date="2013-03" db="EMBL/GenBank/DDBJ databases">
        <title>Salinisphaera hydrothermalis C41B8 Genome Sequencing.</title>
        <authorList>
            <person name="Li C."/>
            <person name="Lai Q."/>
            <person name="Shao Z."/>
        </authorList>
    </citation>
    <scope>NUCLEOTIDE SEQUENCE [LARGE SCALE GENOMIC DNA]</scope>
    <source>
        <strain evidence="5 6">C41B8</strain>
    </source>
</reference>
<evidence type="ECO:0000256" key="2">
    <source>
        <dbReference type="ARBA" id="ARBA00022576"/>
    </source>
</evidence>
<sequence>MNSEAIVLDDSNDRMLADEARYCSFGDTVHYTDPPKLFDGCEGSYMYDASGTPYLDLQMWYSAVNFGYANQRLNNALKRQIDQLPQVASQYLHREKIELAKTIAVDAERKFGLPGRVHFNVGGAQAIEDSLKIIRNYTGGKSLMFAFEGGYHGRTLGASSITSSYRYRRRYGHFGERAMFLPYPYPFRRPKGMDKEEYGEHLVAEFARLFETEYHGVWDPKVRECEYAAFYVEPLQGTGGYIVPPMNYFKGLKKVLDQYGILMVTDEIQMGFYRTGKLWSIEHFGVTPDMIVFGKALTNGLNPLSGLWAREELINPEVFPPGSTHSTFNANPLGTAVGLEAMKMMHETDYEAMVMAKGAHLLEGLKDLQTRHKEIGDVDGLGLALRAEICTEDGFTPNKALVDRMVDIGLAGDLEYNGKKLGLVLDIGGYYKNVITLAPSLHISTEEIDLGIALLDQLLTKAKRLA</sequence>
<dbReference type="InterPro" id="IPR015421">
    <property type="entry name" value="PyrdxlP-dep_Trfase_major"/>
</dbReference>
<dbReference type="CDD" id="cd00610">
    <property type="entry name" value="OAT_like"/>
    <property type="match status" value="1"/>
</dbReference>
<organism evidence="5 6">
    <name type="scientific">Salinisphaera hydrothermalis (strain C41B8)</name>
    <dbReference type="NCBI Taxonomy" id="1304275"/>
    <lineage>
        <taxon>Bacteria</taxon>
        <taxon>Pseudomonadati</taxon>
        <taxon>Pseudomonadota</taxon>
        <taxon>Gammaproteobacteria</taxon>
        <taxon>Salinisphaerales</taxon>
        <taxon>Salinisphaeraceae</taxon>
        <taxon>Salinisphaera</taxon>
    </lineage>
</organism>
<dbReference type="Gene3D" id="3.90.1150.10">
    <property type="entry name" value="Aspartate Aminotransferase, domain 1"/>
    <property type="match status" value="1"/>
</dbReference>
<comment type="similarity">
    <text evidence="4">Belongs to the class-III pyridoxal-phosphate-dependent aminotransferase family.</text>
</comment>
<dbReference type="GO" id="GO:0030170">
    <property type="term" value="F:pyridoxal phosphate binding"/>
    <property type="evidence" value="ECO:0007669"/>
    <property type="project" value="InterPro"/>
</dbReference>
<dbReference type="GO" id="GO:0042802">
    <property type="term" value="F:identical protein binding"/>
    <property type="evidence" value="ECO:0007669"/>
    <property type="project" value="TreeGrafter"/>
</dbReference>
<dbReference type="AlphaFoldDB" id="A0A084IHD9"/>
<comment type="caution">
    <text evidence="5">The sequence shown here is derived from an EMBL/GenBank/DDBJ whole genome shotgun (WGS) entry which is preliminary data.</text>
</comment>
<dbReference type="eggNOG" id="COG0160">
    <property type="taxonomic scope" value="Bacteria"/>
</dbReference>
<evidence type="ECO:0000256" key="4">
    <source>
        <dbReference type="RuleBase" id="RU003560"/>
    </source>
</evidence>
<dbReference type="STRING" id="1304275.C41B8_16654"/>
<dbReference type="Pfam" id="PF00202">
    <property type="entry name" value="Aminotran_3"/>
    <property type="match status" value="1"/>
</dbReference>
<name>A0A084IHD9_SALHC</name>
<comment type="cofactor">
    <cofactor evidence="1">
        <name>pyridoxal 5'-phosphate</name>
        <dbReference type="ChEBI" id="CHEBI:597326"/>
    </cofactor>
</comment>
<keyword evidence="5" id="KW-0808">Transferase</keyword>